<evidence type="ECO:0000256" key="1">
    <source>
        <dbReference type="SAM" id="MobiDB-lite"/>
    </source>
</evidence>
<organism evidence="2">
    <name type="scientific">Alexandrium monilatum</name>
    <dbReference type="NCBI Taxonomy" id="311494"/>
    <lineage>
        <taxon>Eukaryota</taxon>
        <taxon>Sar</taxon>
        <taxon>Alveolata</taxon>
        <taxon>Dinophyceae</taxon>
        <taxon>Gonyaulacales</taxon>
        <taxon>Pyrocystaceae</taxon>
        <taxon>Alexandrium</taxon>
    </lineage>
</organism>
<accession>A0A7S4W712</accession>
<name>A0A7S4W712_9DINO</name>
<feature type="compositionally biased region" description="Low complexity" evidence="1">
    <location>
        <begin position="22"/>
        <end position="32"/>
    </location>
</feature>
<evidence type="ECO:0000313" key="2">
    <source>
        <dbReference type="EMBL" id="CAE4657499.1"/>
    </source>
</evidence>
<dbReference type="EMBL" id="HBNR01080535">
    <property type="protein sequence ID" value="CAE4657499.1"/>
    <property type="molecule type" value="Transcribed_RNA"/>
</dbReference>
<gene>
    <name evidence="2" type="ORF">AMON00008_LOCUS57534</name>
</gene>
<sequence>MLQQGKLRNSPVEGEDLGGTLGSSSLAGNASSRPSGGLGRVQSAPLLYDAHLSQGPTWYSGHPALAFGARQSCWRPLGGTWRDWEADGPGRVRRSADDGGSHVQGCVPHWGKDSCLRAKGTLEHELTWAYYRMRRHVQHPLRKQMGETLPKADGNNFSFWRDLRPPFFVLSVQRLSQGDAEDDGLHAHADGELYKVTYECGIEYSSEHTMEAKGEGGFYDNRIHSNALVRFSSHFPQRRPLRIISWGRPVLNWSPTADDAGGPPQSVDPEIWMPIADELGVRPDAPQMMTCRALTREATGRKVARDARGVEVAELERLLLGPHASLPRLAAATHSVLTNDRRNPGMALPRKRSHVVYTSAAGFVRYAG</sequence>
<dbReference type="AlphaFoldDB" id="A0A7S4W712"/>
<proteinExistence type="predicted"/>
<protein>
    <submittedName>
        <fullName evidence="2">Uncharacterized protein</fullName>
    </submittedName>
</protein>
<reference evidence="2" key="1">
    <citation type="submission" date="2021-01" db="EMBL/GenBank/DDBJ databases">
        <authorList>
            <person name="Corre E."/>
            <person name="Pelletier E."/>
            <person name="Niang G."/>
            <person name="Scheremetjew M."/>
            <person name="Finn R."/>
            <person name="Kale V."/>
            <person name="Holt S."/>
            <person name="Cochrane G."/>
            <person name="Meng A."/>
            <person name="Brown T."/>
            <person name="Cohen L."/>
        </authorList>
    </citation>
    <scope>NUCLEOTIDE SEQUENCE</scope>
    <source>
        <strain evidence="2">CCMP3105</strain>
    </source>
</reference>
<feature type="region of interest" description="Disordered" evidence="1">
    <location>
        <begin position="1"/>
        <end position="38"/>
    </location>
</feature>